<comment type="caution">
    <text evidence="1">The sequence shown here is derived from an EMBL/GenBank/DDBJ whole genome shotgun (WGS) entry which is preliminary data.</text>
</comment>
<protein>
    <submittedName>
        <fullName evidence="1">Uncharacterized protein</fullName>
    </submittedName>
</protein>
<gene>
    <name evidence="1" type="ORF">R55214_HHFBAMCI_01183</name>
</gene>
<evidence type="ECO:0000313" key="2">
    <source>
        <dbReference type="Proteomes" id="UP001314166"/>
    </source>
</evidence>
<keyword evidence="2" id="KW-1185">Reference proteome</keyword>
<organism evidence="1 2">
    <name type="scientific">Fructobacillus evanidus</name>
    <dbReference type="NCBI Taxonomy" id="3064281"/>
    <lineage>
        <taxon>Bacteria</taxon>
        <taxon>Bacillati</taxon>
        <taxon>Bacillota</taxon>
        <taxon>Bacilli</taxon>
        <taxon>Lactobacillales</taxon>
        <taxon>Lactobacillaceae</taxon>
        <taxon>Fructobacillus</taxon>
    </lineage>
</organism>
<sequence>MCKYNPLSLIDKYIDNKNGKKIFTNRYFYHIEF</sequence>
<dbReference type="Proteomes" id="UP001314166">
    <property type="component" value="Unassembled WGS sequence"/>
</dbReference>
<name>A0ABN9YVE5_9LACO</name>
<evidence type="ECO:0000313" key="1">
    <source>
        <dbReference type="EMBL" id="CAK1248450.1"/>
    </source>
</evidence>
<reference evidence="1 2" key="1">
    <citation type="submission" date="2023-10" db="EMBL/GenBank/DDBJ databases">
        <authorList>
            <person name="Botero Cardona J."/>
        </authorList>
    </citation>
    <scope>NUCLEOTIDE SEQUENCE [LARGE SCALE GENOMIC DNA]</scope>
    <source>
        <strain evidence="1 2">R-55214</strain>
    </source>
</reference>
<dbReference type="EMBL" id="CAUZMB010000007">
    <property type="protein sequence ID" value="CAK1248450.1"/>
    <property type="molecule type" value="Genomic_DNA"/>
</dbReference>
<accession>A0ABN9YVE5</accession>
<proteinExistence type="predicted"/>